<dbReference type="AlphaFoldDB" id="A0AAP3UYQ2"/>
<dbReference type="RefSeq" id="WP_327788563.1">
    <property type="nucleotide sequence ID" value="NZ_JARGEQ010000073.1"/>
</dbReference>
<sequence length="149" mass="16650">METGMAIGELARRTGTKVQTIRYYEQIGLLPEPLRTAGGQRRYGEAERRRLGFVRHARELGFGLEAIRELLDLAADPGRDCAHADRIAKANLGDVRRKIARLQALEQELARMVEECRGGRVEECRVLEVLADHDLCLSPEHAPPASPEP</sequence>
<comment type="caution">
    <text evidence="7">The sequence shown here is derived from an EMBL/GenBank/DDBJ whole genome shotgun (WGS) entry which is preliminary data.</text>
</comment>
<dbReference type="Pfam" id="PF09278">
    <property type="entry name" value="MerR-DNA-bind"/>
    <property type="match status" value="1"/>
</dbReference>
<accession>A0AAP3UYQ2</accession>
<name>A0AAP3UYQ2_9PROT</name>
<evidence type="ECO:0000256" key="2">
    <source>
        <dbReference type="ARBA" id="ARBA00023015"/>
    </source>
</evidence>
<evidence type="ECO:0000256" key="3">
    <source>
        <dbReference type="ARBA" id="ARBA00023125"/>
    </source>
</evidence>
<feature type="domain" description="HTH merR-type" evidence="6">
    <location>
        <begin position="4"/>
        <end position="73"/>
    </location>
</feature>
<evidence type="ECO:0000313" key="8">
    <source>
        <dbReference type="Proteomes" id="UP001301140"/>
    </source>
</evidence>
<keyword evidence="4" id="KW-0804">Transcription</keyword>
<reference evidence="7 8" key="1">
    <citation type="submission" date="2023-03" db="EMBL/GenBank/DDBJ databases">
        <title>YIM 152171 draft genome.</title>
        <authorList>
            <person name="Yang Z."/>
        </authorList>
    </citation>
    <scope>NUCLEOTIDE SEQUENCE [LARGE SCALE GENOMIC DNA]</scope>
    <source>
        <strain evidence="7 8">YIM 152171</strain>
    </source>
</reference>
<dbReference type="SMART" id="SM00422">
    <property type="entry name" value="HTH_MERR"/>
    <property type="match status" value="1"/>
</dbReference>
<keyword evidence="8" id="KW-1185">Reference proteome</keyword>
<dbReference type="InterPro" id="IPR000551">
    <property type="entry name" value="MerR-type_HTH_dom"/>
</dbReference>
<evidence type="ECO:0000256" key="5">
    <source>
        <dbReference type="SAM" id="Coils"/>
    </source>
</evidence>
<proteinExistence type="predicted"/>
<evidence type="ECO:0000256" key="1">
    <source>
        <dbReference type="ARBA" id="ARBA00022491"/>
    </source>
</evidence>
<dbReference type="Pfam" id="PF00376">
    <property type="entry name" value="MerR"/>
    <property type="match status" value="1"/>
</dbReference>
<dbReference type="InterPro" id="IPR009061">
    <property type="entry name" value="DNA-bd_dom_put_sf"/>
</dbReference>
<dbReference type="PRINTS" id="PR00040">
    <property type="entry name" value="HTHMERR"/>
</dbReference>
<dbReference type="Proteomes" id="UP001301140">
    <property type="component" value="Unassembled WGS sequence"/>
</dbReference>
<evidence type="ECO:0000313" key="7">
    <source>
        <dbReference type="EMBL" id="MDF1586147.1"/>
    </source>
</evidence>
<dbReference type="EMBL" id="JARGEQ010000073">
    <property type="protein sequence ID" value="MDF1586147.1"/>
    <property type="molecule type" value="Genomic_DNA"/>
</dbReference>
<dbReference type="InterPro" id="IPR015358">
    <property type="entry name" value="Tscrpt_reg_MerR_DNA-bd"/>
</dbReference>
<dbReference type="SUPFAM" id="SSF46955">
    <property type="entry name" value="Putative DNA-binding domain"/>
    <property type="match status" value="1"/>
</dbReference>
<gene>
    <name evidence="7" type="ORF">PZ740_07095</name>
</gene>
<dbReference type="GO" id="GO:0003677">
    <property type="term" value="F:DNA binding"/>
    <property type="evidence" value="ECO:0007669"/>
    <property type="project" value="UniProtKB-KW"/>
</dbReference>
<feature type="coiled-coil region" evidence="5">
    <location>
        <begin position="95"/>
        <end position="122"/>
    </location>
</feature>
<organism evidence="7 8">
    <name type="scientific">Marinimicrococcus flavescens</name>
    <dbReference type="NCBI Taxonomy" id="3031815"/>
    <lineage>
        <taxon>Bacteria</taxon>
        <taxon>Pseudomonadati</taxon>
        <taxon>Pseudomonadota</taxon>
        <taxon>Alphaproteobacteria</taxon>
        <taxon>Geminicoccales</taxon>
        <taxon>Geminicoccaceae</taxon>
        <taxon>Marinimicrococcus</taxon>
    </lineage>
</organism>
<dbReference type="PANTHER" id="PTHR30204:SF69">
    <property type="entry name" value="MERR-FAMILY TRANSCRIPTIONAL REGULATOR"/>
    <property type="match status" value="1"/>
</dbReference>
<dbReference type="CDD" id="cd04785">
    <property type="entry name" value="HTH_CadR-PbrR-like"/>
    <property type="match status" value="1"/>
</dbReference>
<dbReference type="PROSITE" id="PS50937">
    <property type="entry name" value="HTH_MERR_2"/>
    <property type="match status" value="1"/>
</dbReference>
<evidence type="ECO:0000256" key="4">
    <source>
        <dbReference type="ARBA" id="ARBA00023163"/>
    </source>
</evidence>
<dbReference type="Gene3D" id="1.10.1660.10">
    <property type="match status" value="1"/>
</dbReference>
<keyword evidence="3" id="KW-0238">DNA-binding</keyword>
<protein>
    <submittedName>
        <fullName evidence="7">Helix-turn-helix domain-containing protein</fullName>
    </submittedName>
</protein>
<evidence type="ECO:0000259" key="6">
    <source>
        <dbReference type="PROSITE" id="PS50937"/>
    </source>
</evidence>
<keyword evidence="5" id="KW-0175">Coiled coil</keyword>
<dbReference type="InterPro" id="IPR047057">
    <property type="entry name" value="MerR_fam"/>
</dbReference>
<keyword evidence="1" id="KW-0678">Repressor</keyword>
<dbReference type="GO" id="GO:0003700">
    <property type="term" value="F:DNA-binding transcription factor activity"/>
    <property type="evidence" value="ECO:0007669"/>
    <property type="project" value="InterPro"/>
</dbReference>
<keyword evidence="2" id="KW-0805">Transcription regulation</keyword>
<dbReference type="PANTHER" id="PTHR30204">
    <property type="entry name" value="REDOX-CYCLING DRUG-SENSING TRANSCRIPTIONAL ACTIVATOR SOXR"/>
    <property type="match status" value="1"/>
</dbReference>